<dbReference type="RefSeq" id="WP_152279907.1">
    <property type="nucleotide sequence ID" value="NZ_WFKK01000069.1"/>
</dbReference>
<comment type="caution">
    <text evidence="2">The sequence shown here is derived from an EMBL/GenBank/DDBJ whole genome shotgun (WGS) entry which is preliminary data.</text>
</comment>
<organism evidence="2 3">
    <name type="scientific">Poseidonibacter ostreae</name>
    <dbReference type="NCBI Taxonomy" id="2654171"/>
    <lineage>
        <taxon>Bacteria</taxon>
        <taxon>Pseudomonadati</taxon>
        <taxon>Campylobacterota</taxon>
        <taxon>Epsilonproteobacteria</taxon>
        <taxon>Campylobacterales</taxon>
        <taxon>Arcobacteraceae</taxon>
        <taxon>Poseidonibacter</taxon>
    </lineage>
</organism>
<dbReference type="CDD" id="cd07344">
    <property type="entry name" value="M48_yhfN_like"/>
    <property type="match status" value="1"/>
</dbReference>
<proteinExistence type="predicted"/>
<name>A0A6L4WNI3_9BACT</name>
<dbReference type="Gene3D" id="3.30.2010.10">
    <property type="entry name" value="Metalloproteases ('zincins'), catalytic domain"/>
    <property type="match status" value="1"/>
</dbReference>
<sequence length="197" mass="23749">MEFQHNLDSLVLTVKLVNKKSIKHCYLRVINNNEIQIRANIYFTKEDAKDLLKRKKQWLLKGLEKISLNKLENDEFLFFGKTQKLIDYKITNIDKFYRIKIEEIIPPLVEKYSKQMKLYPTSIKYRKNKRTWGSCNYKNGLNFNTQLCKFPIKIAEYVVIHELAHIKHKNHSKKFWDLVEVYCPDYKQREALFKSLL</sequence>
<dbReference type="AlphaFoldDB" id="A0A6L4WNI3"/>
<dbReference type="InterPro" id="IPR053136">
    <property type="entry name" value="UTP_pyrophosphatase-like"/>
</dbReference>
<feature type="domain" description="YgjP-like metallopeptidase" evidence="1">
    <location>
        <begin position="88"/>
        <end position="194"/>
    </location>
</feature>
<evidence type="ECO:0000259" key="1">
    <source>
        <dbReference type="Pfam" id="PF01863"/>
    </source>
</evidence>
<dbReference type="Proteomes" id="UP000472839">
    <property type="component" value="Unassembled WGS sequence"/>
</dbReference>
<dbReference type="PANTHER" id="PTHR30399">
    <property type="entry name" value="UNCHARACTERIZED PROTEIN YGJP"/>
    <property type="match status" value="1"/>
</dbReference>
<evidence type="ECO:0000313" key="2">
    <source>
        <dbReference type="EMBL" id="KAB7884926.1"/>
    </source>
</evidence>
<dbReference type="InterPro" id="IPR002725">
    <property type="entry name" value="YgjP-like_metallopeptidase"/>
</dbReference>
<protein>
    <submittedName>
        <fullName evidence="2">DUF45 domain-containing protein</fullName>
    </submittedName>
</protein>
<dbReference type="PANTHER" id="PTHR30399:SF1">
    <property type="entry name" value="UTP PYROPHOSPHATASE"/>
    <property type="match status" value="1"/>
</dbReference>
<dbReference type="EMBL" id="WFKK01000069">
    <property type="protein sequence ID" value="KAB7884926.1"/>
    <property type="molecule type" value="Genomic_DNA"/>
</dbReference>
<reference evidence="2 3" key="1">
    <citation type="submission" date="2019-10" db="EMBL/GenBank/DDBJ databases">
        <title>Poseidonibacter ostreae sp. nov., isolated from the gut of the Ostrea denselamellosa.</title>
        <authorList>
            <person name="Choi A."/>
        </authorList>
    </citation>
    <scope>NUCLEOTIDE SEQUENCE [LARGE SCALE GENOMIC DNA]</scope>
    <source>
        <strain evidence="2 3">SJOD-M-33</strain>
    </source>
</reference>
<accession>A0A6L4WNI3</accession>
<evidence type="ECO:0000313" key="3">
    <source>
        <dbReference type="Proteomes" id="UP000472839"/>
    </source>
</evidence>
<dbReference type="Pfam" id="PF01863">
    <property type="entry name" value="YgjP-like"/>
    <property type="match status" value="1"/>
</dbReference>
<gene>
    <name evidence="2" type="ORF">GBG19_15050</name>
</gene>